<comment type="caution">
    <text evidence="2">The sequence shown here is derived from an EMBL/GenBank/DDBJ whole genome shotgun (WGS) entry which is preliminary data.</text>
</comment>
<organism evidence="2 3">
    <name type="scientific">Marinilabilia salmonicolor</name>
    <dbReference type="NCBI Taxonomy" id="989"/>
    <lineage>
        <taxon>Bacteria</taxon>
        <taxon>Pseudomonadati</taxon>
        <taxon>Bacteroidota</taxon>
        <taxon>Bacteroidia</taxon>
        <taxon>Marinilabiliales</taxon>
        <taxon>Marinilabiliaceae</taxon>
        <taxon>Marinilabilia</taxon>
    </lineage>
</organism>
<evidence type="ECO:0000313" key="3">
    <source>
        <dbReference type="Proteomes" id="UP000252733"/>
    </source>
</evidence>
<dbReference type="GO" id="GO:0006313">
    <property type="term" value="P:DNA transposition"/>
    <property type="evidence" value="ECO:0007669"/>
    <property type="project" value="InterPro"/>
</dbReference>
<dbReference type="PANTHER" id="PTHR36966:SF1">
    <property type="entry name" value="REP-ASSOCIATED TYROSINE TRANSPOSASE"/>
    <property type="match status" value="1"/>
</dbReference>
<evidence type="ECO:0000259" key="1">
    <source>
        <dbReference type="SMART" id="SM01321"/>
    </source>
</evidence>
<dbReference type="Gene3D" id="3.30.70.1290">
    <property type="entry name" value="Transposase IS200-like"/>
    <property type="match status" value="1"/>
</dbReference>
<protein>
    <submittedName>
        <fullName evidence="2">REP element-mobilizing transposase RayT</fullName>
    </submittedName>
</protein>
<dbReference type="SUPFAM" id="SSF143422">
    <property type="entry name" value="Transposase IS200-like"/>
    <property type="match status" value="1"/>
</dbReference>
<feature type="domain" description="Transposase IS200-like" evidence="1">
    <location>
        <begin position="19"/>
        <end position="161"/>
    </location>
</feature>
<dbReference type="InterPro" id="IPR052715">
    <property type="entry name" value="RAYT_transposase"/>
</dbReference>
<dbReference type="Proteomes" id="UP000252733">
    <property type="component" value="Unassembled WGS sequence"/>
</dbReference>
<dbReference type="PANTHER" id="PTHR36966">
    <property type="entry name" value="REP-ASSOCIATED TYROSINE TRANSPOSASE"/>
    <property type="match status" value="1"/>
</dbReference>
<dbReference type="SMART" id="SM01321">
    <property type="entry name" value="Y1_Tnp"/>
    <property type="match status" value="1"/>
</dbReference>
<dbReference type="AlphaFoldDB" id="A0A368UX60"/>
<evidence type="ECO:0000313" key="2">
    <source>
        <dbReference type="EMBL" id="RCW33319.1"/>
    </source>
</evidence>
<keyword evidence="3" id="KW-1185">Reference proteome</keyword>
<proteinExistence type="predicted"/>
<dbReference type="InterPro" id="IPR002686">
    <property type="entry name" value="Transposase_17"/>
</dbReference>
<name>A0A368UX60_9BACT</name>
<dbReference type="GO" id="GO:0004803">
    <property type="term" value="F:transposase activity"/>
    <property type="evidence" value="ECO:0007669"/>
    <property type="project" value="InterPro"/>
</dbReference>
<dbReference type="GO" id="GO:0043565">
    <property type="term" value="F:sequence-specific DNA binding"/>
    <property type="evidence" value="ECO:0007669"/>
    <property type="project" value="TreeGrafter"/>
</dbReference>
<accession>A0A368UX60</accession>
<gene>
    <name evidence="2" type="ORF">DFO77_11385</name>
</gene>
<dbReference type="InterPro" id="IPR036515">
    <property type="entry name" value="Transposase_17_sf"/>
</dbReference>
<dbReference type="RefSeq" id="WP_220270811.1">
    <property type="nucleotide sequence ID" value="NZ_QPIZ01000013.1"/>
</dbReference>
<dbReference type="EMBL" id="QPIZ01000013">
    <property type="protein sequence ID" value="RCW33319.1"/>
    <property type="molecule type" value="Genomic_DNA"/>
</dbReference>
<sequence>MKTNYPNRKSIRLKGYDYSQPGRYFITLCTQNRECLFGDIQNGKLILNDAGEMVNHWYYELENKFPDIKCHAMVVMPNHFHCIIEIVGETGEHGGLGEHGGSPLRAVVQWFKTMTTNEYIRGVKNGKFPRFDRRVWQRNYWEHIVRNENEYMRISQYIIDNPRKWINDKLNNGDGNIVLENQSPYNEEPWMI</sequence>
<reference evidence="2 3" key="1">
    <citation type="submission" date="2018-07" db="EMBL/GenBank/DDBJ databases">
        <title>Freshwater and sediment microbial communities from various areas in North America, analyzing microbe dynamics in response to fracking.</title>
        <authorList>
            <person name="Lamendella R."/>
        </authorList>
    </citation>
    <scope>NUCLEOTIDE SEQUENCE [LARGE SCALE GENOMIC DNA]</scope>
    <source>
        <strain evidence="2 3">160A</strain>
    </source>
</reference>